<gene>
    <name evidence="3" type="ORF">NUH88_09165</name>
</gene>
<dbReference type="SUPFAM" id="SSF53300">
    <property type="entry name" value="vWA-like"/>
    <property type="match status" value="1"/>
</dbReference>
<dbReference type="PANTHER" id="PTHR39338">
    <property type="entry name" value="BLL5662 PROTEIN-RELATED"/>
    <property type="match status" value="1"/>
</dbReference>
<reference evidence="3" key="1">
    <citation type="submission" date="2022-08" db="EMBL/GenBank/DDBJ databases">
        <title>Nisaea acidiphila sp. nov., isolated from a marine algal debris and emended description of the genus Nisaea Urios et al. 2008.</title>
        <authorList>
            <person name="Kwon K."/>
        </authorList>
    </citation>
    <scope>NUCLEOTIDE SEQUENCE</scope>
    <source>
        <strain evidence="3">MEBiC11861</strain>
    </source>
</reference>
<keyword evidence="4" id="KW-1185">Reference proteome</keyword>
<feature type="region of interest" description="Disordered" evidence="1">
    <location>
        <begin position="124"/>
        <end position="150"/>
    </location>
</feature>
<dbReference type="InterPro" id="IPR008912">
    <property type="entry name" value="Uncharacterised_CoxE"/>
</dbReference>
<dbReference type="InterPro" id="IPR036465">
    <property type="entry name" value="vWFA_dom_sf"/>
</dbReference>
<feature type="compositionally biased region" description="Low complexity" evidence="1">
    <location>
        <begin position="125"/>
        <end position="134"/>
    </location>
</feature>
<dbReference type="Gene3D" id="3.40.50.410">
    <property type="entry name" value="von Willebrand factor, type A domain"/>
    <property type="match status" value="1"/>
</dbReference>
<dbReference type="Proteomes" id="UP001060336">
    <property type="component" value="Chromosome"/>
</dbReference>
<evidence type="ECO:0000256" key="1">
    <source>
        <dbReference type="SAM" id="MobiDB-lite"/>
    </source>
</evidence>
<accession>A0A9J7B0N9</accession>
<dbReference type="Pfam" id="PF05762">
    <property type="entry name" value="VWA_CoxE"/>
    <property type="match status" value="1"/>
</dbReference>
<dbReference type="RefSeq" id="WP_257772169.1">
    <property type="nucleotide sequence ID" value="NZ_CP102480.1"/>
</dbReference>
<name>A0A9J7B0N9_9PROT</name>
<dbReference type="KEGG" id="naci:NUH88_09165"/>
<feature type="domain" description="VWFA" evidence="2">
    <location>
        <begin position="230"/>
        <end position="399"/>
    </location>
</feature>
<dbReference type="InterPro" id="IPR002035">
    <property type="entry name" value="VWF_A"/>
</dbReference>
<protein>
    <submittedName>
        <fullName evidence="3">VWA domain-containing protein</fullName>
    </submittedName>
</protein>
<evidence type="ECO:0000313" key="4">
    <source>
        <dbReference type="Proteomes" id="UP001060336"/>
    </source>
</evidence>
<evidence type="ECO:0000313" key="3">
    <source>
        <dbReference type="EMBL" id="UUX52217.1"/>
    </source>
</evidence>
<dbReference type="SMART" id="SM00327">
    <property type="entry name" value="VWA"/>
    <property type="match status" value="1"/>
</dbReference>
<dbReference type="PANTHER" id="PTHR39338:SF6">
    <property type="entry name" value="BLL5662 PROTEIN"/>
    <property type="match status" value="1"/>
</dbReference>
<dbReference type="EMBL" id="CP102480">
    <property type="protein sequence ID" value="UUX52217.1"/>
    <property type="molecule type" value="Genomic_DNA"/>
</dbReference>
<sequence length="404" mass="44913">MTEPGEIDGLPALPGPRERMRGFIAHLRLNGFTLGPSETALALDIVGRLERPAPEGVRAALKVALCGCREDWERFDDLFPAYWFGEGVKRATVLRGENTSTPKRARPALWDKVLPPEERAGRPIGAAAQAAGSSDAEEDAGGTSAPHRIAADSRDSLFKTDLREIAAKEDIAEAERVAERLAKAMRYRLSRRRKPSARGRSLDLRRTIRRNIAHGGEPVDLLRRTRPDRPVRVVVLLDVSGSMKLYSRYFLLFVRGLLSRWMRADAYLFHTRLVRVTEALTDKDPFRALAKLSLMVEGFGGGTRIAGALADFNARYAREAIDSRTVVVILSDGYDTEAPEDLARELRRLRTRARRIVWLNPLLGWKDYEPVARGMAAALPHIDHFAAANSLQALADLEPELAAI</sequence>
<dbReference type="PIRSF" id="PIRSF010256">
    <property type="entry name" value="CoxE_vWa"/>
    <property type="match status" value="1"/>
</dbReference>
<evidence type="ECO:0000259" key="2">
    <source>
        <dbReference type="SMART" id="SM00327"/>
    </source>
</evidence>
<dbReference type="CDD" id="cd00198">
    <property type="entry name" value="vWFA"/>
    <property type="match status" value="1"/>
</dbReference>
<dbReference type="AlphaFoldDB" id="A0A9J7B0N9"/>
<proteinExistence type="predicted"/>
<dbReference type="InterPro" id="IPR011195">
    <property type="entry name" value="UCP010256"/>
</dbReference>
<organism evidence="3 4">
    <name type="scientific">Nisaea acidiphila</name>
    <dbReference type="NCBI Taxonomy" id="1862145"/>
    <lineage>
        <taxon>Bacteria</taxon>
        <taxon>Pseudomonadati</taxon>
        <taxon>Pseudomonadota</taxon>
        <taxon>Alphaproteobacteria</taxon>
        <taxon>Rhodospirillales</taxon>
        <taxon>Thalassobaculaceae</taxon>
        <taxon>Nisaea</taxon>
    </lineage>
</organism>